<dbReference type="STRING" id="1048340.SAMN05444487_114103"/>
<keyword evidence="7 13" id="KW-0479">Metal-binding</keyword>
<dbReference type="Proteomes" id="UP000198534">
    <property type="component" value="Unassembled WGS sequence"/>
</dbReference>
<dbReference type="PANTHER" id="PTHR11465:SF23">
    <property type="entry name" value="CATALASE-2"/>
    <property type="match status" value="1"/>
</dbReference>
<dbReference type="InterPro" id="IPR020835">
    <property type="entry name" value="Catalase_sf"/>
</dbReference>
<accession>A0A1H3AY10</accession>
<dbReference type="GO" id="GO:0005737">
    <property type="term" value="C:cytoplasm"/>
    <property type="evidence" value="ECO:0007669"/>
    <property type="project" value="TreeGrafter"/>
</dbReference>
<dbReference type="EMBL" id="FNNQ01000014">
    <property type="protein sequence ID" value="SDX34475.1"/>
    <property type="molecule type" value="Genomic_DNA"/>
</dbReference>
<feature type="domain" description="Catalase core" evidence="16">
    <location>
        <begin position="39"/>
        <end position="432"/>
    </location>
</feature>
<dbReference type="SUPFAM" id="SSF56634">
    <property type="entry name" value="Heme-dependent catalase-like"/>
    <property type="match status" value="1"/>
</dbReference>
<reference evidence="17 18" key="1">
    <citation type="submission" date="2016-10" db="EMBL/GenBank/DDBJ databases">
        <authorList>
            <person name="de Groot N.N."/>
        </authorList>
    </citation>
    <scope>NUCLEOTIDE SEQUENCE [LARGE SCALE GENOMIC DNA]</scope>
    <source>
        <strain evidence="17 18">DSM 45610</strain>
    </source>
</reference>
<dbReference type="SMART" id="SM01060">
    <property type="entry name" value="Catalase"/>
    <property type="match status" value="1"/>
</dbReference>
<feature type="region of interest" description="Disordered" evidence="15">
    <location>
        <begin position="1"/>
        <end position="59"/>
    </location>
</feature>
<evidence type="ECO:0000256" key="4">
    <source>
        <dbReference type="ARBA" id="ARBA00012314"/>
    </source>
</evidence>
<dbReference type="CDD" id="cd08154">
    <property type="entry name" value="catalase_clade_1"/>
    <property type="match status" value="1"/>
</dbReference>
<dbReference type="InterPro" id="IPR011614">
    <property type="entry name" value="Catalase_core"/>
</dbReference>
<gene>
    <name evidence="17" type="ORF">SAMN05444487_114103</name>
</gene>
<dbReference type="InterPro" id="IPR010582">
    <property type="entry name" value="Catalase_immune_responsive"/>
</dbReference>
<evidence type="ECO:0000313" key="18">
    <source>
        <dbReference type="Proteomes" id="UP000198534"/>
    </source>
</evidence>
<organism evidence="17 18">
    <name type="scientific">Marininema mesophilum</name>
    <dbReference type="NCBI Taxonomy" id="1048340"/>
    <lineage>
        <taxon>Bacteria</taxon>
        <taxon>Bacillati</taxon>
        <taxon>Bacillota</taxon>
        <taxon>Bacilli</taxon>
        <taxon>Bacillales</taxon>
        <taxon>Thermoactinomycetaceae</taxon>
        <taxon>Marininema</taxon>
    </lineage>
</organism>
<dbReference type="PROSITE" id="PS00437">
    <property type="entry name" value="CATALASE_1"/>
    <property type="match status" value="1"/>
</dbReference>
<dbReference type="AlphaFoldDB" id="A0A1H3AY10"/>
<evidence type="ECO:0000256" key="14">
    <source>
        <dbReference type="RuleBase" id="RU000498"/>
    </source>
</evidence>
<evidence type="ECO:0000256" key="12">
    <source>
        <dbReference type="PIRSR" id="PIRSR038928-1"/>
    </source>
</evidence>
<evidence type="ECO:0000256" key="8">
    <source>
        <dbReference type="ARBA" id="ARBA00023002"/>
    </source>
</evidence>
<name>A0A1H3AY10_9BACL</name>
<keyword evidence="5 14" id="KW-0575">Peroxidase</keyword>
<feature type="compositionally biased region" description="Polar residues" evidence="15">
    <location>
        <begin position="37"/>
        <end position="59"/>
    </location>
</feature>
<evidence type="ECO:0000259" key="16">
    <source>
        <dbReference type="SMART" id="SM01060"/>
    </source>
</evidence>
<evidence type="ECO:0000256" key="10">
    <source>
        <dbReference type="ARBA" id="ARBA00023324"/>
    </source>
</evidence>
<keyword evidence="9 13" id="KW-0408">Iron</keyword>
<comment type="cofactor">
    <cofactor evidence="1 13">
        <name>heme</name>
        <dbReference type="ChEBI" id="CHEBI:30413"/>
    </cofactor>
</comment>
<dbReference type="InterPro" id="IPR024708">
    <property type="entry name" value="Catalase_AS"/>
</dbReference>
<evidence type="ECO:0000256" key="9">
    <source>
        <dbReference type="ARBA" id="ARBA00023004"/>
    </source>
</evidence>
<dbReference type="InterPro" id="IPR024711">
    <property type="entry name" value="Catalase_clade1/3"/>
</dbReference>
<evidence type="ECO:0000256" key="3">
    <source>
        <dbReference type="ARBA" id="ARBA00005329"/>
    </source>
</evidence>
<evidence type="ECO:0000256" key="15">
    <source>
        <dbReference type="SAM" id="MobiDB-lite"/>
    </source>
</evidence>
<evidence type="ECO:0000256" key="11">
    <source>
        <dbReference type="ARBA" id="ARBA00049254"/>
    </source>
</evidence>
<evidence type="ECO:0000313" key="17">
    <source>
        <dbReference type="EMBL" id="SDX34475.1"/>
    </source>
</evidence>
<dbReference type="GO" id="GO:0042744">
    <property type="term" value="P:hydrogen peroxide catabolic process"/>
    <property type="evidence" value="ECO:0007669"/>
    <property type="project" value="UniProtKB-KW"/>
</dbReference>
<dbReference type="PROSITE" id="PS51402">
    <property type="entry name" value="CATALASE_3"/>
    <property type="match status" value="1"/>
</dbReference>
<evidence type="ECO:0000256" key="6">
    <source>
        <dbReference type="ARBA" id="ARBA00022617"/>
    </source>
</evidence>
<evidence type="ECO:0000256" key="13">
    <source>
        <dbReference type="PIRSR" id="PIRSR038928-2"/>
    </source>
</evidence>
<comment type="catalytic activity">
    <reaction evidence="11 14">
        <text>2 H2O2 = O2 + 2 H2O</text>
        <dbReference type="Rhea" id="RHEA:20309"/>
        <dbReference type="ChEBI" id="CHEBI:15377"/>
        <dbReference type="ChEBI" id="CHEBI:15379"/>
        <dbReference type="ChEBI" id="CHEBI:16240"/>
        <dbReference type="EC" id="1.11.1.6"/>
    </reaction>
</comment>
<keyword evidence="6 13" id="KW-0349">Heme</keyword>
<evidence type="ECO:0000256" key="7">
    <source>
        <dbReference type="ARBA" id="ARBA00022723"/>
    </source>
</evidence>
<dbReference type="GO" id="GO:0046872">
    <property type="term" value="F:metal ion binding"/>
    <property type="evidence" value="ECO:0007669"/>
    <property type="project" value="UniProtKB-KW"/>
</dbReference>
<feature type="active site" evidence="12">
    <location>
        <position position="86"/>
    </location>
</feature>
<evidence type="ECO:0000256" key="5">
    <source>
        <dbReference type="ARBA" id="ARBA00022559"/>
    </source>
</evidence>
<evidence type="ECO:0000256" key="1">
    <source>
        <dbReference type="ARBA" id="ARBA00001971"/>
    </source>
</evidence>
<dbReference type="Pfam" id="PF00199">
    <property type="entry name" value="Catalase"/>
    <property type="match status" value="1"/>
</dbReference>
<proteinExistence type="inferred from homology"/>
<dbReference type="OrthoDB" id="9760293at2"/>
<dbReference type="RefSeq" id="WP_091742008.1">
    <property type="nucleotide sequence ID" value="NZ_FNNQ01000014.1"/>
</dbReference>
<dbReference type="GO" id="GO:0042542">
    <property type="term" value="P:response to hydrogen peroxide"/>
    <property type="evidence" value="ECO:0007669"/>
    <property type="project" value="TreeGrafter"/>
</dbReference>
<dbReference type="EC" id="1.11.1.6" evidence="4 14"/>
<keyword evidence="8 14" id="KW-0560">Oxidoreductase</keyword>
<dbReference type="PIRSF" id="PIRSF038928">
    <property type="entry name" value="Catalase_clade1-3"/>
    <property type="match status" value="1"/>
</dbReference>
<dbReference type="GO" id="GO:0004096">
    <property type="term" value="F:catalase activity"/>
    <property type="evidence" value="ECO:0007669"/>
    <property type="project" value="UniProtKB-EC"/>
</dbReference>
<dbReference type="Pfam" id="PF06628">
    <property type="entry name" value="Catalase-rel"/>
    <property type="match status" value="1"/>
</dbReference>
<sequence>MSDDSKNGTTPSTTGTSVTGVGGSTDRRLSEREQEDTLTNRQGHPISNNQNIRTVGNRGPSTLENYNFLEKITHFDRERIPERVVHGRGAGAHGWFETYGKVGNEPVSKYTRAKLFQEAGTKTPVFVRFSTVIHGIHSPETLRDPRGFAVKFYTEEGNWDLVGNNLKIFFIRDAIKFPDLVHAFKPDPVTNRQDTTRIFDFVSQTPEAMHMITFLFSPWGIPSNYRQMQGSGVNTYKWVNAEGKAVLVKYHWEPKQGILNLTQPESEQIQAKNFNHATQDLYEAIEREDYPEWELYVQIMEDSDHPELDFDPLDDTKLWPKEQFPFLPVGRMVLDKNPTNFFAEVEQAAFGTGVLVDGLDFSDDKMLQGRTFSYSDTQRYRVGSNYQQLPINAPKKHVATNLRDGQMAYYVDMAPGEDPHINYEPSLRAGLKEADTGGIPHEPYVEGNVKRESIERTNNFGQAGRTFREMEEWEREDLINNLVIGLGPCDPRVQEKMLEMFHQCDEEYGRRVTEGLSRWKPGALPVGGGGPMGANGTEEAVQWSMEKGHPSDFY</sequence>
<dbReference type="PRINTS" id="PR00067">
    <property type="entry name" value="CATALASE"/>
</dbReference>
<protein>
    <recommendedName>
        <fullName evidence="4 14">Catalase</fullName>
        <ecNumber evidence="4 14">1.11.1.6</ecNumber>
    </recommendedName>
</protein>
<dbReference type="FunFam" id="2.40.180.10:FF:000002">
    <property type="entry name" value="Catalase"/>
    <property type="match status" value="1"/>
</dbReference>
<comment type="similarity">
    <text evidence="3 14">Belongs to the catalase family.</text>
</comment>
<keyword evidence="18" id="KW-1185">Reference proteome</keyword>
<evidence type="ECO:0000256" key="2">
    <source>
        <dbReference type="ARBA" id="ARBA00002974"/>
    </source>
</evidence>
<keyword evidence="10 14" id="KW-0376">Hydrogen peroxide</keyword>
<comment type="function">
    <text evidence="2">Decomposes hydrogen peroxide into water and oxygen; serves to protect cells from the toxic effects of hydrogen peroxide.</text>
</comment>
<dbReference type="InterPro" id="IPR018028">
    <property type="entry name" value="Catalase"/>
</dbReference>
<dbReference type="PANTHER" id="PTHR11465">
    <property type="entry name" value="CATALASE"/>
    <property type="match status" value="1"/>
</dbReference>
<dbReference type="InterPro" id="IPR002226">
    <property type="entry name" value="Catalase_haem_BS"/>
</dbReference>
<feature type="compositionally biased region" description="Low complexity" evidence="15">
    <location>
        <begin position="8"/>
        <end position="19"/>
    </location>
</feature>
<feature type="active site" evidence="12">
    <location>
        <position position="164"/>
    </location>
</feature>
<dbReference type="PROSITE" id="PS00438">
    <property type="entry name" value="CATALASE_2"/>
    <property type="match status" value="1"/>
</dbReference>
<dbReference type="Gene3D" id="2.40.180.10">
    <property type="entry name" value="Catalase core domain"/>
    <property type="match status" value="1"/>
</dbReference>
<feature type="binding site" description="axial binding residue" evidence="13">
    <location>
        <position position="374"/>
    </location>
    <ligand>
        <name>heme</name>
        <dbReference type="ChEBI" id="CHEBI:30413"/>
    </ligand>
    <ligandPart>
        <name>Fe</name>
        <dbReference type="ChEBI" id="CHEBI:18248"/>
    </ligandPart>
</feature>
<dbReference type="GO" id="GO:0020037">
    <property type="term" value="F:heme binding"/>
    <property type="evidence" value="ECO:0007669"/>
    <property type="project" value="InterPro"/>
</dbReference>